<evidence type="ECO:0000256" key="14">
    <source>
        <dbReference type="ARBA" id="ARBA00023136"/>
    </source>
</evidence>
<dbReference type="Pfam" id="PF07714">
    <property type="entry name" value="PK_Tyr_Ser-Thr"/>
    <property type="match status" value="3"/>
</dbReference>
<dbReference type="InterPro" id="IPR017441">
    <property type="entry name" value="Protein_kinase_ATP_BS"/>
</dbReference>
<feature type="domain" description="Protein kinase" evidence="20">
    <location>
        <begin position="990"/>
        <end position="1266"/>
    </location>
</feature>
<reference evidence="21 22" key="1">
    <citation type="submission" date="2018-10" db="EMBL/GenBank/DDBJ databases">
        <title>A high-quality apple genome assembly.</title>
        <authorList>
            <person name="Hu J."/>
        </authorList>
    </citation>
    <scope>NUCLEOTIDE SEQUENCE [LARGE SCALE GENOMIC DNA]</scope>
    <source>
        <strain evidence="22">cv. HFTH1</strain>
        <tissue evidence="21">Young leaf</tissue>
    </source>
</reference>
<dbReference type="SUPFAM" id="SSF52058">
    <property type="entry name" value="L domain-like"/>
    <property type="match status" value="1"/>
</dbReference>
<dbReference type="Gene3D" id="1.10.510.10">
    <property type="entry name" value="Transferase(Phosphotransferase) domain 1"/>
    <property type="match status" value="3"/>
</dbReference>
<evidence type="ECO:0000256" key="1">
    <source>
        <dbReference type="ARBA" id="ARBA00004167"/>
    </source>
</evidence>
<dbReference type="InterPro" id="IPR024788">
    <property type="entry name" value="Malectin-like_Carb-bd_dom"/>
</dbReference>
<dbReference type="Gene3D" id="3.30.200.20">
    <property type="entry name" value="Phosphorylase Kinase, domain 1"/>
    <property type="match status" value="3"/>
</dbReference>
<dbReference type="SMART" id="SM00369">
    <property type="entry name" value="LRR_TYP"/>
    <property type="match status" value="4"/>
</dbReference>
<keyword evidence="13 19" id="KW-1133">Transmembrane helix</keyword>
<sequence length="2190" mass="243591">MLTGTVPSSLLDKVVNMNYAGNVNLRKGKTSGSRNNIIIGTSVGAAVLVIATIVSCVLLRKRRKKVYKHDQLGNQPAQGIHSSKSDAPNESAHCFSYSEIEEATRKFEKKIGSGGFGVVYYGKMKDEKEIAVKVLTSNSYQGKREFSNEVTLLSRIHHRNLVQFLGYCQEDGRSMLIYEFMHNGTLKEHLYGPLTHEQSINWIKRLEIAEDAAKGIEYLHTGCVPAIIHRDLKSSNILIDRHMRAKVSDFGLSKLEVDGASHVSSKVRGTVGYLDPEYYISQQLTDKSDVYSFGVILLELISGQEAISNENFGVNCRNIVQWAKLHIENGNIQGIIDPSLDGEYNIQSMWKIAEKALMCVQAHGFMRPSISEVLKEIQDAISMERDAAAVREGYSDVPRILAEMTIYCRSMSLSPGQLLDRFVSLDCGGKEIFTDDLGVEWTPDRLNFGETSSIAVSNKTRKQYSTLRHFSADLRKYCYTLNVTSRTRYLLRATFLYGNFDSNNVYPKFDISVGATHWSSIVISDANTIEMRELIFLATSPTVSVCLSNATTGQPFISTLELRQFNGSMYYSEFEQQFYLSVSARINFGADDEAPVRYPDDPFDRIWTSDSVKKANYLVDIAAGTKKVSTKLPIDINGDDRPPEKVMQTAVVGTNGTLTYRLNLDGFPGFGWAYTYLAEIEDLAEDESRKFRLVLPGNTELSIPVVNIEENAHGKYRLYEPGFTNLSLPFVLSFKFAKTADSSRGPLLNAMEINKYLEINDGSQDRAVISSFVSHYSSSDWTLEGGDPCLPVPWSWVECNSDPQPRVVQIKLSSKNITGNLPSDLTKLSSLQELWLDGNSLTGTIPDFTGCVDLKIIHLENNQLTGGLSSFTNLPSLKELYVQNNMLTGTVPSSLLDKVVNMNYAGNVNLRKGKTSGSRNNIIIGTSVGAAVLVIATIVSCVLLRKRRKKVYKHDQLGNQPAQGIHSSKSDAPNESAHCFSYSEIEEATRKFEKKIGSGGFGVVYYGKMKDEKEIAVKVLTSNSYQGKREFSNEVTLLSRIHHRHLVQFLGYCQEDGRSMLIYEFMHNGTLKEHLYGPLTHEQSINWIKRLEIAEDAAKGIEYLHTGCVPAIIHRDLKSSNILIDKHMRAKVSDFGLSKLEVEGASHVSSKVRGTVGYLDPEYYISQQLTDKSDVYSFGVILLELISGQEAISNENFGVNCRNIVQWAKLHIENGNIQGIIDPSLDGEYDVQSMWKIAEKALMCVQAHGFMRPSISEVLKEIQDAISVERDAAAVREGSSDVSKNSIHSSLNTGFVSLDCGGEEIFTDDLGVKWSPDQLNFGETSSIAVSNETRKQYSTLRHFPADSRKYCYTLNVTSRTRYLLRATFLYGNFDSNNVYPKFDISFGATHWSSIVISDANTIEMRELIFLATSPTVSVCLSNATTGQSFISTLELRQFNGSMYYSDFEEQFYLSVSARINFGADDEAPVRYPDDPFDRIWTSDSVKKANYLVDIAAGTKKVSTNLPIDINGDDRPPEKVMQTAVVGTNGTLTYRLNLNGFPGFGWAVSYFAEIEDLAEDESRKFRLVLPGNTELSKAVVNIEENAHGKYRLYEPGFANLSFPFVLSFKFAKTADSSRGPLLNAMEINKYLEINDGSQDGAVISSFVSHYSSADWTLEGGDPCLPVPWSWVECNSDPQPRIVKIKLSSKNITGNIPSDLTKLSSLEELWLDGNSLSGTIPDFSGCVDLKIIHLENNQLTGRLSSFTNLPSLKELYVQNNMLTGTVPSSLLDKVVNINYTGNVNLRKGKTSGSRNNIFIGTSVGAAVLVIAIIVSCVLLRKGRKKFYKHDQLGNQPAQGIHSSKSDAPNESAHCFSYSEIEEATRKFEKKIGSGGFGVVYYGKMKDEKEIAVKVLTSNSYQGKREFSNEVTLLSRIHHRNLVQFLGYCQEDGTSMLIYEFMHNGTLKEHLYGPLTHKQSINWIKRLEIAEDAAKGIEYLHTGCVPAIIHRDLKSSNILIDKHMRAKVSDFGLSKLEVDGASHVSSKVRGTVGYLDPEYYISQQLTDKSDVYSFGVVLLELISGQEAISNKHFGVNCRSIVQWAKLHIENGNIQGIIDPSLDGEYNIQSMWKIAEKALMCVQAHGFMRPSISEVLKEIQDAISVERDAAAVREGSSDVSKNSIPSSLDTGSLDLGRNDNLLSIDESIARPTAR</sequence>
<keyword evidence="14 19" id="KW-0472">Membrane</keyword>
<evidence type="ECO:0000256" key="7">
    <source>
        <dbReference type="ARBA" id="ARBA00022692"/>
    </source>
</evidence>
<comment type="caution">
    <text evidence="21">The sequence shown here is derived from an EMBL/GenBank/DDBJ whole genome shotgun (WGS) entry which is preliminary data.</text>
</comment>
<feature type="binding site" evidence="18">
    <location>
        <position position="1018"/>
    </location>
    <ligand>
        <name>ATP</name>
        <dbReference type="ChEBI" id="CHEBI:30616"/>
    </ligand>
</feature>
<keyword evidence="11" id="KW-0418">Kinase</keyword>
<dbReference type="InterPro" id="IPR000719">
    <property type="entry name" value="Prot_kinase_dom"/>
</dbReference>
<keyword evidence="9" id="KW-0677">Repeat</keyword>
<keyword evidence="10 18" id="KW-0547">Nucleotide-binding</keyword>
<dbReference type="PROSITE" id="PS00107">
    <property type="entry name" value="PROTEIN_KINASE_ATP"/>
    <property type="match status" value="3"/>
</dbReference>
<keyword evidence="4" id="KW-0597">Phosphoprotein</keyword>
<keyword evidence="6" id="KW-0808">Transferase</keyword>
<dbReference type="CDD" id="cd14066">
    <property type="entry name" value="STKc_IRAK"/>
    <property type="match status" value="3"/>
</dbReference>
<evidence type="ECO:0000256" key="2">
    <source>
        <dbReference type="ARBA" id="ARBA00012513"/>
    </source>
</evidence>
<feature type="transmembrane region" description="Helical" evidence="19">
    <location>
        <begin position="922"/>
        <end position="945"/>
    </location>
</feature>
<dbReference type="Pfam" id="PF12819">
    <property type="entry name" value="Malectin_like"/>
    <property type="match status" value="2"/>
</dbReference>
<feature type="binding site" evidence="18">
    <location>
        <position position="1891"/>
    </location>
    <ligand>
        <name>ATP</name>
        <dbReference type="ChEBI" id="CHEBI:30616"/>
    </ligand>
</feature>
<feature type="binding site" evidence="18">
    <location>
        <position position="133"/>
    </location>
    <ligand>
        <name>ATP</name>
        <dbReference type="ChEBI" id="CHEBI:30616"/>
    </ligand>
</feature>
<keyword evidence="12 18" id="KW-0067">ATP-binding</keyword>
<evidence type="ECO:0000256" key="19">
    <source>
        <dbReference type="SAM" id="Phobius"/>
    </source>
</evidence>
<evidence type="ECO:0000256" key="4">
    <source>
        <dbReference type="ARBA" id="ARBA00022553"/>
    </source>
</evidence>
<dbReference type="PROSITE" id="PS00108">
    <property type="entry name" value="PROTEIN_KINASE_ST"/>
    <property type="match status" value="3"/>
</dbReference>
<dbReference type="Pfam" id="PF00560">
    <property type="entry name" value="LRR_1"/>
    <property type="match status" value="2"/>
</dbReference>
<dbReference type="PANTHER" id="PTHR45631:SF68">
    <property type="entry name" value="REPEAT FAMILY PROTEIN, PUTATIVE, EXPRESSED-RELATED"/>
    <property type="match status" value="1"/>
</dbReference>
<gene>
    <name evidence="21" type="ORF">DVH24_004571</name>
</gene>
<dbReference type="InterPro" id="IPR008271">
    <property type="entry name" value="Ser/Thr_kinase_AS"/>
</dbReference>
<dbReference type="STRING" id="3750.A0A498IFC3"/>
<dbReference type="GO" id="GO:0016020">
    <property type="term" value="C:membrane"/>
    <property type="evidence" value="ECO:0007669"/>
    <property type="project" value="UniProtKB-SubCell"/>
</dbReference>
<keyword evidence="22" id="KW-1185">Reference proteome</keyword>
<evidence type="ECO:0000256" key="5">
    <source>
        <dbReference type="ARBA" id="ARBA00022614"/>
    </source>
</evidence>
<dbReference type="GO" id="GO:0005524">
    <property type="term" value="F:ATP binding"/>
    <property type="evidence" value="ECO:0007669"/>
    <property type="project" value="UniProtKB-UniRule"/>
</dbReference>
<dbReference type="SMART" id="SM00220">
    <property type="entry name" value="S_TKc"/>
    <property type="match status" value="3"/>
</dbReference>
<dbReference type="PROSITE" id="PS50011">
    <property type="entry name" value="PROTEIN_KINASE_DOM"/>
    <property type="match status" value="3"/>
</dbReference>
<feature type="domain" description="Protein kinase" evidence="20">
    <location>
        <begin position="105"/>
        <end position="381"/>
    </location>
</feature>
<dbReference type="EMBL" id="RDQH01000338">
    <property type="protein sequence ID" value="RXH80657.1"/>
    <property type="molecule type" value="Genomic_DNA"/>
</dbReference>
<feature type="transmembrane region" description="Helical" evidence="19">
    <location>
        <begin position="1795"/>
        <end position="1817"/>
    </location>
</feature>
<keyword evidence="5" id="KW-0433">Leucine-rich repeat</keyword>
<dbReference type="Gene3D" id="3.80.10.10">
    <property type="entry name" value="Ribonuclease Inhibitor"/>
    <property type="match status" value="2"/>
</dbReference>
<dbReference type="GO" id="GO:0004674">
    <property type="term" value="F:protein serine/threonine kinase activity"/>
    <property type="evidence" value="ECO:0007669"/>
    <property type="project" value="UniProtKB-KW"/>
</dbReference>
<evidence type="ECO:0000256" key="3">
    <source>
        <dbReference type="ARBA" id="ARBA00022527"/>
    </source>
</evidence>
<evidence type="ECO:0000313" key="22">
    <source>
        <dbReference type="Proteomes" id="UP000290289"/>
    </source>
</evidence>
<dbReference type="InterPro" id="IPR001245">
    <property type="entry name" value="Ser-Thr/Tyr_kinase_cat_dom"/>
</dbReference>
<organism evidence="21 22">
    <name type="scientific">Malus domestica</name>
    <name type="common">Apple</name>
    <name type="synonym">Pyrus malus</name>
    <dbReference type="NCBI Taxonomy" id="3750"/>
    <lineage>
        <taxon>Eukaryota</taxon>
        <taxon>Viridiplantae</taxon>
        <taxon>Streptophyta</taxon>
        <taxon>Embryophyta</taxon>
        <taxon>Tracheophyta</taxon>
        <taxon>Spermatophyta</taxon>
        <taxon>Magnoliopsida</taxon>
        <taxon>eudicotyledons</taxon>
        <taxon>Gunneridae</taxon>
        <taxon>Pentapetalae</taxon>
        <taxon>rosids</taxon>
        <taxon>fabids</taxon>
        <taxon>Rosales</taxon>
        <taxon>Rosaceae</taxon>
        <taxon>Amygdaloideae</taxon>
        <taxon>Maleae</taxon>
        <taxon>Malus</taxon>
    </lineage>
</organism>
<keyword evidence="15" id="KW-0675">Receptor</keyword>
<protein>
    <recommendedName>
        <fullName evidence="2">non-specific serine/threonine protein kinase</fullName>
        <ecNumber evidence="2">2.7.11.1</ecNumber>
    </recommendedName>
</protein>
<evidence type="ECO:0000256" key="6">
    <source>
        <dbReference type="ARBA" id="ARBA00022679"/>
    </source>
</evidence>
<feature type="domain" description="Protein kinase" evidence="20">
    <location>
        <begin position="1863"/>
        <end position="2139"/>
    </location>
</feature>
<keyword evidence="7 19" id="KW-0812">Transmembrane</keyword>
<dbReference type="PANTHER" id="PTHR45631">
    <property type="entry name" value="OS07G0107800 PROTEIN-RELATED"/>
    <property type="match status" value="1"/>
</dbReference>
<keyword evidence="3" id="KW-0723">Serine/threonine-protein kinase</keyword>
<dbReference type="EC" id="2.7.11.1" evidence="2"/>
<dbReference type="InterPro" id="IPR003591">
    <property type="entry name" value="Leu-rich_rpt_typical-subtyp"/>
</dbReference>
<evidence type="ECO:0000256" key="9">
    <source>
        <dbReference type="ARBA" id="ARBA00022737"/>
    </source>
</evidence>
<dbReference type="InterPro" id="IPR011009">
    <property type="entry name" value="Kinase-like_dom_sf"/>
</dbReference>
<evidence type="ECO:0000256" key="15">
    <source>
        <dbReference type="ARBA" id="ARBA00023170"/>
    </source>
</evidence>
<dbReference type="SUPFAM" id="SSF56112">
    <property type="entry name" value="Protein kinase-like (PK-like)"/>
    <property type="match status" value="3"/>
</dbReference>
<dbReference type="InterPro" id="IPR001611">
    <property type="entry name" value="Leu-rich_rpt"/>
</dbReference>
<evidence type="ECO:0000256" key="10">
    <source>
        <dbReference type="ARBA" id="ARBA00022741"/>
    </source>
</evidence>
<comment type="catalytic activity">
    <reaction evidence="16">
        <text>L-threonyl-[protein] + ATP = O-phospho-L-threonyl-[protein] + ADP + H(+)</text>
        <dbReference type="Rhea" id="RHEA:46608"/>
        <dbReference type="Rhea" id="RHEA-COMP:11060"/>
        <dbReference type="Rhea" id="RHEA-COMP:11605"/>
        <dbReference type="ChEBI" id="CHEBI:15378"/>
        <dbReference type="ChEBI" id="CHEBI:30013"/>
        <dbReference type="ChEBI" id="CHEBI:30616"/>
        <dbReference type="ChEBI" id="CHEBI:61977"/>
        <dbReference type="ChEBI" id="CHEBI:456216"/>
        <dbReference type="EC" id="2.7.11.1"/>
    </reaction>
</comment>
<evidence type="ECO:0000256" key="13">
    <source>
        <dbReference type="ARBA" id="ARBA00022989"/>
    </source>
</evidence>
<name>A0A498IFC3_MALDO</name>
<dbReference type="Proteomes" id="UP000290289">
    <property type="component" value="Chromosome 12"/>
</dbReference>
<evidence type="ECO:0000313" key="21">
    <source>
        <dbReference type="EMBL" id="RXH80657.1"/>
    </source>
</evidence>
<evidence type="ECO:0000256" key="12">
    <source>
        <dbReference type="ARBA" id="ARBA00022840"/>
    </source>
</evidence>
<dbReference type="FunFam" id="1.10.510.10:FF:000146">
    <property type="entry name" value="LRR receptor-like serine/threonine-protein kinase IOS1"/>
    <property type="match status" value="3"/>
</dbReference>
<comment type="catalytic activity">
    <reaction evidence="17">
        <text>L-seryl-[protein] + ATP = O-phospho-L-seryl-[protein] + ADP + H(+)</text>
        <dbReference type="Rhea" id="RHEA:17989"/>
        <dbReference type="Rhea" id="RHEA-COMP:9863"/>
        <dbReference type="Rhea" id="RHEA-COMP:11604"/>
        <dbReference type="ChEBI" id="CHEBI:15378"/>
        <dbReference type="ChEBI" id="CHEBI:29999"/>
        <dbReference type="ChEBI" id="CHEBI:30616"/>
        <dbReference type="ChEBI" id="CHEBI:83421"/>
        <dbReference type="ChEBI" id="CHEBI:456216"/>
        <dbReference type="EC" id="2.7.11.1"/>
    </reaction>
</comment>
<evidence type="ECO:0000256" key="17">
    <source>
        <dbReference type="ARBA" id="ARBA00048679"/>
    </source>
</evidence>
<keyword evidence="8" id="KW-0732">Signal</keyword>
<comment type="subcellular location">
    <subcellularLocation>
        <location evidence="1">Membrane</location>
        <topology evidence="1">Single-pass membrane protein</topology>
    </subcellularLocation>
</comment>
<evidence type="ECO:0000256" key="11">
    <source>
        <dbReference type="ARBA" id="ARBA00022777"/>
    </source>
</evidence>
<evidence type="ECO:0000259" key="20">
    <source>
        <dbReference type="PROSITE" id="PS50011"/>
    </source>
</evidence>
<dbReference type="InterPro" id="IPR032675">
    <property type="entry name" value="LRR_dom_sf"/>
</dbReference>
<dbReference type="FunFam" id="3.80.10.10:FF:001357">
    <property type="entry name" value="Leucine-rich repeat protein kinase family protein"/>
    <property type="match status" value="2"/>
</dbReference>
<evidence type="ECO:0000256" key="18">
    <source>
        <dbReference type="PROSITE-ProRule" id="PRU10141"/>
    </source>
</evidence>
<feature type="transmembrane region" description="Helical" evidence="19">
    <location>
        <begin position="37"/>
        <end position="59"/>
    </location>
</feature>
<dbReference type="FunFam" id="3.30.200.20:FF:000394">
    <property type="entry name" value="Leucine-rich repeat receptor-like protein kinase"/>
    <property type="match status" value="3"/>
</dbReference>
<evidence type="ECO:0000256" key="8">
    <source>
        <dbReference type="ARBA" id="ARBA00022729"/>
    </source>
</evidence>
<evidence type="ECO:0000256" key="16">
    <source>
        <dbReference type="ARBA" id="ARBA00047899"/>
    </source>
</evidence>
<accession>A0A498IFC3</accession>
<proteinExistence type="predicted"/>